<dbReference type="NCBIfam" id="NF003642">
    <property type="entry name" value="PRK05282.1"/>
    <property type="match status" value="1"/>
</dbReference>
<evidence type="ECO:0000256" key="7">
    <source>
        <dbReference type="ARBA" id="ARBA00022997"/>
    </source>
</evidence>
<dbReference type="GO" id="GO:0016805">
    <property type="term" value="F:dipeptidase activity"/>
    <property type="evidence" value="ECO:0007669"/>
    <property type="project" value="UniProtKB-KW"/>
</dbReference>
<keyword evidence="6" id="KW-0720">Serine protease</keyword>
<dbReference type="Proteomes" id="UP001153737">
    <property type="component" value="Chromosome 10"/>
</dbReference>
<keyword evidence="3" id="KW-0963">Cytoplasm</keyword>
<dbReference type="GO" id="GO:0008236">
    <property type="term" value="F:serine-type peptidase activity"/>
    <property type="evidence" value="ECO:0007669"/>
    <property type="project" value="UniProtKB-KW"/>
</dbReference>
<dbReference type="EMBL" id="OU896716">
    <property type="protein sequence ID" value="CAH1118054.1"/>
    <property type="molecule type" value="Genomic_DNA"/>
</dbReference>
<evidence type="ECO:0000313" key="13">
    <source>
        <dbReference type="Proteomes" id="UP001153737"/>
    </source>
</evidence>
<dbReference type="PANTHER" id="PTHR20842">
    <property type="entry name" value="PROTEASE S51 ALPHA-ASPARTYL DIPEPTIDASE"/>
    <property type="match status" value="1"/>
</dbReference>
<comment type="function">
    <text evidence="9">Hydrolyzes dipeptides containing N-terminal aspartate residues.</text>
</comment>
<comment type="subcellular location">
    <subcellularLocation>
        <location evidence="1">Cytoplasm</location>
    </subcellularLocation>
</comment>
<comment type="similarity">
    <text evidence="2">Belongs to the peptidase S51 family.</text>
</comment>
<dbReference type="PANTHER" id="PTHR20842:SF0">
    <property type="entry name" value="ALPHA-ASPARTYL DIPEPTIDASE"/>
    <property type="match status" value="1"/>
</dbReference>
<organism evidence="12 13">
    <name type="scientific">Phaedon cochleariae</name>
    <name type="common">Mustard beetle</name>
    <dbReference type="NCBI Taxonomy" id="80249"/>
    <lineage>
        <taxon>Eukaryota</taxon>
        <taxon>Metazoa</taxon>
        <taxon>Ecdysozoa</taxon>
        <taxon>Arthropoda</taxon>
        <taxon>Hexapoda</taxon>
        <taxon>Insecta</taxon>
        <taxon>Pterygota</taxon>
        <taxon>Neoptera</taxon>
        <taxon>Endopterygota</taxon>
        <taxon>Coleoptera</taxon>
        <taxon>Polyphaga</taxon>
        <taxon>Cucujiformia</taxon>
        <taxon>Chrysomeloidea</taxon>
        <taxon>Chrysomelidae</taxon>
        <taxon>Chrysomelinae</taxon>
        <taxon>Chrysomelini</taxon>
        <taxon>Phaedon</taxon>
    </lineage>
</organism>
<evidence type="ECO:0000256" key="1">
    <source>
        <dbReference type="ARBA" id="ARBA00004496"/>
    </source>
</evidence>
<evidence type="ECO:0000313" key="12">
    <source>
        <dbReference type="EMBL" id="CAH1118054.1"/>
    </source>
</evidence>
<evidence type="ECO:0000256" key="8">
    <source>
        <dbReference type="ARBA" id="ARBA00050239"/>
    </source>
</evidence>
<accession>A0A9P0DA86</accession>
<evidence type="ECO:0000256" key="4">
    <source>
        <dbReference type="ARBA" id="ARBA00022670"/>
    </source>
</evidence>
<dbReference type="GO" id="GO:0005737">
    <property type="term" value="C:cytoplasm"/>
    <property type="evidence" value="ECO:0007669"/>
    <property type="project" value="UniProtKB-SubCell"/>
</dbReference>
<dbReference type="OrthoDB" id="10052168at2759"/>
<name>A0A9P0DA86_PHACE</name>
<dbReference type="EC" id="3.4.13.21" evidence="10"/>
<evidence type="ECO:0000256" key="11">
    <source>
        <dbReference type="ARBA" id="ARBA00075877"/>
    </source>
</evidence>
<reference evidence="12" key="2">
    <citation type="submission" date="2022-10" db="EMBL/GenBank/DDBJ databases">
        <authorList>
            <consortium name="ENA_rothamsted_submissions"/>
            <consortium name="culmorum"/>
            <person name="King R."/>
        </authorList>
    </citation>
    <scope>NUCLEOTIDE SEQUENCE</scope>
</reference>
<keyword evidence="4" id="KW-0645">Protease</keyword>
<evidence type="ECO:0000256" key="6">
    <source>
        <dbReference type="ARBA" id="ARBA00022825"/>
    </source>
</evidence>
<evidence type="ECO:0000256" key="2">
    <source>
        <dbReference type="ARBA" id="ARBA00006534"/>
    </source>
</evidence>
<dbReference type="SUPFAM" id="SSF52317">
    <property type="entry name" value="Class I glutamine amidotransferase-like"/>
    <property type="match status" value="1"/>
</dbReference>
<dbReference type="InterPro" id="IPR029062">
    <property type="entry name" value="Class_I_gatase-like"/>
</dbReference>
<keyword evidence="5" id="KW-0378">Hydrolase</keyword>
<gene>
    <name evidence="12" type="ORF">PHAECO_LOCUS1667</name>
</gene>
<keyword evidence="7" id="KW-0224">Dipeptidase</keyword>
<dbReference type="AlphaFoldDB" id="A0A9P0DA86"/>
<evidence type="ECO:0000256" key="3">
    <source>
        <dbReference type="ARBA" id="ARBA00022490"/>
    </source>
</evidence>
<evidence type="ECO:0000256" key="10">
    <source>
        <dbReference type="ARBA" id="ARBA00066675"/>
    </source>
</evidence>
<evidence type="ECO:0000256" key="9">
    <source>
        <dbReference type="ARBA" id="ARBA00058347"/>
    </source>
</evidence>
<dbReference type="Gene3D" id="3.40.50.880">
    <property type="match status" value="1"/>
</dbReference>
<protein>
    <recommendedName>
        <fullName evidence="10">dipeptidase E</fullName>
        <ecNumber evidence="10">3.4.13.21</ecNumber>
    </recommendedName>
    <alternativeName>
        <fullName evidence="11">Asp-specific dipeptidase</fullName>
    </alternativeName>
</protein>
<sequence length="252" mass="28309">MISSRYHLDGLVKMAKRQLLLLSSSNVHGHEYLEYAAKDICELLTLNNVSTVLFVPYALSNHEEYLKKVEQPFRRWGFQVESIHNQNPLEAVKQAEAIFIGGGNTFRLLKTLYDLNLVEAINERVLKNGIPYIGSSAGTNVATRSIHTTNDMPIVYPPSFDSLNLVPFNINPHYQDPDDGSKHKGETREERIMQYLEEKDSSHVLGLREGATLSVNGNTAVLKGLIGARLFIKGQKPREIDVGSDLSYLLKE</sequence>
<dbReference type="FunFam" id="3.40.50.880:FF:000007">
    <property type="entry name" value="Peptidase E"/>
    <property type="match status" value="1"/>
</dbReference>
<dbReference type="InterPro" id="IPR005320">
    <property type="entry name" value="Peptidase_S51"/>
</dbReference>
<evidence type="ECO:0000256" key="5">
    <source>
        <dbReference type="ARBA" id="ARBA00022801"/>
    </source>
</evidence>
<reference evidence="12" key="1">
    <citation type="submission" date="2022-01" db="EMBL/GenBank/DDBJ databases">
        <authorList>
            <person name="King R."/>
        </authorList>
    </citation>
    <scope>NUCLEOTIDE SEQUENCE</scope>
</reference>
<dbReference type="CDD" id="cd03146">
    <property type="entry name" value="GAT1_Peptidase_E"/>
    <property type="match status" value="1"/>
</dbReference>
<proteinExistence type="inferred from homology"/>
<comment type="catalytic activity">
    <reaction evidence="8">
        <text>Dipeptidase E catalyzes the hydrolysis of dipeptides Asp-|-Xaa. It does not act on peptides with N-terminal Glu, Asn or Gln, nor does it cleave isoaspartyl peptides.</text>
        <dbReference type="EC" id="3.4.13.21"/>
    </reaction>
</comment>
<dbReference type="Pfam" id="PF03575">
    <property type="entry name" value="Peptidase_S51"/>
    <property type="match status" value="1"/>
</dbReference>
<dbReference type="GO" id="GO:0006508">
    <property type="term" value="P:proteolysis"/>
    <property type="evidence" value="ECO:0007669"/>
    <property type="project" value="UniProtKB-KW"/>
</dbReference>
<keyword evidence="13" id="KW-1185">Reference proteome</keyword>